<evidence type="ECO:0000313" key="3">
    <source>
        <dbReference type="Proteomes" id="UP000561438"/>
    </source>
</evidence>
<evidence type="ECO:0008006" key="4">
    <source>
        <dbReference type="Google" id="ProtNLM"/>
    </source>
</evidence>
<name>A0A850H0C9_9SPHN</name>
<proteinExistence type="predicted"/>
<dbReference type="AlphaFoldDB" id="A0A850H0C9"/>
<protein>
    <recommendedName>
        <fullName evidence="4">Peptidase inhibitor I78 family protein</fullName>
    </recommendedName>
</protein>
<dbReference type="PROSITE" id="PS51257">
    <property type="entry name" value="PROKAR_LIPOPROTEIN"/>
    <property type="match status" value="1"/>
</dbReference>
<evidence type="ECO:0000256" key="1">
    <source>
        <dbReference type="SAM" id="SignalP"/>
    </source>
</evidence>
<gene>
    <name evidence="2" type="ORF">HUV48_01610</name>
</gene>
<accession>A0A850H0C9</accession>
<sequence length="127" mass="13503">MRAVRLPALAFVLAMSAACSDSTPVGEDGDIPSQAADTEIPVFDYGREPNREPVAVTDEEGCNAGLAEPFIGEEASAETRGLLLSAVAPIVNVRWIDPTEEENSDIDPRRLTIMLDEAGTIQSVECG</sequence>
<dbReference type="RefSeq" id="WP_176266017.1">
    <property type="nucleotide sequence ID" value="NZ_JABWGV010000001.1"/>
</dbReference>
<feature type="signal peptide" evidence="1">
    <location>
        <begin position="1"/>
        <end position="20"/>
    </location>
</feature>
<feature type="chain" id="PRO_5032960212" description="Peptidase inhibitor I78 family protein" evidence="1">
    <location>
        <begin position="21"/>
        <end position="127"/>
    </location>
</feature>
<keyword evidence="3" id="KW-1185">Reference proteome</keyword>
<comment type="caution">
    <text evidence="2">The sequence shown here is derived from an EMBL/GenBank/DDBJ whole genome shotgun (WGS) entry which is preliminary data.</text>
</comment>
<organism evidence="2 3">
    <name type="scientific">Qipengyuania atrilutea</name>
    <dbReference type="NCBI Taxonomy" id="2744473"/>
    <lineage>
        <taxon>Bacteria</taxon>
        <taxon>Pseudomonadati</taxon>
        <taxon>Pseudomonadota</taxon>
        <taxon>Alphaproteobacteria</taxon>
        <taxon>Sphingomonadales</taxon>
        <taxon>Erythrobacteraceae</taxon>
        <taxon>Qipengyuania</taxon>
    </lineage>
</organism>
<dbReference type="EMBL" id="JABWGV010000001">
    <property type="protein sequence ID" value="NVD43712.1"/>
    <property type="molecule type" value="Genomic_DNA"/>
</dbReference>
<dbReference type="Proteomes" id="UP000561438">
    <property type="component" value="Unassembled WGS sequence"/>
</dbReference>
<evidence type="ECO:0000313" key="2">
    <source>
        <dbReference type="EMBL" id="NVD43712.1"/>
    </source>
</evidence>
<dbReference type="Gene3D" id="3.30.10.10">
    <property type="entry name" value="Trypsin Inhibitor V, subunit A"/>
    <property type="match status" value="1"/>
</dbReference>
<keyword evidence="1" id="KW-0732">Signal</keyword>
<reference evidence="2 3" key="1">
    <citation type="submission" date="2020-06" db="EMBL/GenBank/DDBJ databases">
        <title>Altererythrobacter sp. HHU K3-1.</title>
        <authorList>
            <person name="Zhang D."/>
            <person name="Xue H."/>
        </authorList>
    </citation>
    <scope>NUCLEOTIDE SEQUENCE [LARGE SCALE GENOMIC DNA]</scope>
    <source>
        <strain evidence="2 3">HHU K3-1</strain>
    </source>
</reference>